<evidence type="ECO:0000256" key="1">
    <source>
        <dbReference type="ARBA" id="ARBA00001964"/>
    </source>
</evidence>
<evidence type="ECO:0000259" key="12">
    <source>
        <dbReference type="Pfam" id="PF17831"/>
    </source>
</evidence>
<dbReference type="NCBIfam" id="TIGR00759">
    <property type="entry name" value="aceE"/>
    <property type="match status" value="1"/>
</dbReference>
<keyword evidence="5 9" id="KW-0560">Oxidoreductase</keyword>
<keyword evidence="6 9" id="KW-0786">Thiamine pyrophosphate</keyword>
<evidence type="ECO:0000256" key="3">
    <source>
        <dbReference type="ARBA" id="ARBA00012281"/>
    </source>
</evidence>
<evidence type="ECO:0000256" key="5">
    <source>
        <dbReference type="ARBA" id="ARBA00023002"/>
    </source>
</evidence>
<dbReference type="InterPro" id="IPR051157">
    <property type="entry name" value="PDH/Transketolase"/>
</dbReference>
<feature type="binding site" evidence="10">
    <location>
        <position position="263"/>
    </location>
    <ligand>
        <name>Mg(2+)</name>
        <dbReference type="ChEBI" id="CHEBI:18420"/>
    </ligand>
</feature>
<dbReference type="FunFam" id="3.40.50.970:FF:000011">
    <property type="entry name" value="Pyruvate dehydrogenase E1 component"/>
    <property type="match status" value="1"/>
</dbReference>
<comment type="caution">
    <text evidence="14">The sequence shown here is derived from an EMBL/GenBank/DDBJ whole genome shotgun (WGS) entry which is preliminary data.</text>
</comment>
<keyword evidence="7 9" id="KW-0670">Pyruvate</keyword>
<evidence type="ECO:0000256" key="8">
    <source>
        <dbReference type="ARBA" id="ARBA00051231"/>
    </source>
</evidence>
<dbReference type="Gene3D" id="3.40.50.920">
    <property type="match status" value="1"/>
</dbReference>
<dbReference type="InterPro" id="IPR035807">
    <property type="entry name" value="PDC_E1_N"/>
</dbReference>
<dbReference type="SUPFAM" id="SSF52518">
    <property type="entry name" value="Thiamin diphosphate-binding fold (THDP-binding)"/>
    <property type="match status" value="2"/>
</dbReference>
<evidence type="ECO:0000259" key="13">
    <source>
        <dbReference type="Pfam" id="PF22613"/>
    </source>
</evidence>
<gene>
    <name evidence="14" type="primary">aceE</name>
    <name evidence="14" type="ORF">COB20_13015</name>
</gene>
<evidence type="ECO:0000259" key="11">
    <source>
        <dbReference type="Pfam" id="PF00456"/>
    </source>
</evidence>
<dbReference type="Pfam" id="PF22613">
    <property type="entry name" value="Transketolase_C_1"/>
    <property type="match status" value="1"/>
</dbReference>
<dbReference type="Pfam" id="PF00456">
    <property type="entry name" value="Transketolase_N"/>
    <property type="match status" value="1"/>
</dbReference>
<comment type="function">
    <text evidence="2 9">Component of the pyruvate dehydrogenase (PDH) complex, that catalyzes the overall conversion of pyruvate to acetyl-CoA and CO(2).</text>
</comment>
<feature type="domain" description="Transketolase-like C-terminal" evidence="13">
    <location>
        <begin position="715"/>
        <end position="847"/>
    </location>
</feature>
<sequence>MNNKSALQTGIEADISEWLEALENIRDSYGDAGVRALLDDLNDWSSKHNVPLPESSFNSPYLNTIPASSEPDYPGDIDLEQSIENILRWNAMAMVLRGQDSGSGVGGHIATYASAATMMEVGFNHFFRKRSESYGGDLIIPQPHTSPGVYARSWLEGRFETTHLNNYRRELQTDEGLTSYPHPRSMPDYWQVANASMGLSTPTAIYQARFAKYLENRGLKAKKGGKVWCFIGDGETDEPEVLGTINIAAREKLDNLILVVNCNLQRLDGPVRGNGKIIQELESSFKGSGWNVIKVIWGSGWDKLLDEDHNAKLRDRMEECVDGDYQRFSVLPGESQREHWVDGSPELEAMMNSLNDEEVKQIKRGGQDVRKIYAAFDAAAKCSDKPTVVLVKTVKGDGIVGAQGSNTVHQKKNLDGDQRLLIARNFGIPLDEEAIRRAEFYKPDDDSAEIKYLKARREALGGPIPEREQKCPALSPPPLDSFKTLIDGAGGRPQSTTMSLVRILSVLLRDKSLNKYIVPIVPDEARTFGLEALFKIAGIFSLQGQQYTPVDADTLLAYREAEDGQILQEGICETGALASFLAAGTAYSIHGLPMIPFYFFYSIFGFQRVGDMIWTCGDMLCRGFLIGGTAGRTTLNGEGIQHQDGHSQIIASTYPSLKSYDPAFAYELVVIVREGIRRMYEQQENIFYYITAYNENYLMPAMPSGKQVEGAIVAGGYLLSSTKRERDSEIHLLGSGSIMQQVLNARDILEEKGFNVSVWSITSYNELLRDAEECERENRLHPFKKAATPYVEKMFDNTSGSYVAVSDYMKSLASSIAPWMLGHFTALGTDGYGLSESRADLRDYFEISPDYICQAAMVGLMKLGKLDATQLRKHLKGLNIDPDKANPMHH</sequence>
<evidence type="ECO:0000256" key="2">
    <source>
        <dbReference type="ARBA" id="ARBA00003157"/>
    </source>
</evidence>
<dbReference type="InterPro" id="IPR004660">
    <property type="entry name" value="PDH_E1"/>
</dbReference>
<comment type="cofactor">
    <cofactor evidence="10">
        <name>Mg(2+)</name>
        <dbReference type="ChEBI" id="CHEBI:18420"/>
    </cofactor>
</comment>
<name>A0A2A4WZY7_9GAMM</name>
<evidence type="ECO:0000313" key="15">
    <source>
        <dbReference type="Proteomes" id="UP000218767"/>
    </source>
</evidence>
<dbReference type="InterPro" id="IPR029061">
    <property type="entry name" value="THDP-binding"/>
</dbReference>
<organism evidence="14 15">
    <name type="scientific">SAR86 cluster bacterium</name>
    <dbReference type="NCBI Taxonomy" id="2030880"/>
    <lineage>
        <taxon>Bacteria</taxon>
        <taxon>Pseudomonadati</taxon>
        <taxon>Pseudomonadota</taxon>
        <taxon>Gammaproteobacteria</taxon>
        <taxon>SAR86 cluster</taxon>
    </lineage>
</organism>
<dbReference type="Proteomes" id="UP000218767">
    <property type="component" value="Unassembled WGS sequence"/>
</dbReference>
<dbReference type="InterPro" id="IPR041621">
    <property type="entry name" value="PDH_E1_M"/>
</dbReference>
<evidence type="ECO:0000313" key="14">
    <source>
        <dbReference type="EMBL" id="PCI75379.1"/>
    </source>
</evidence>
<dbReference type="EMBL" id="NVUL01000076">
    <property type="protein sequence ID" value="PCI75379.1"/>
    <property type="molecule type" value="Genomic_DNA"/>
</dbReference>
<keyword evidence="10" id="KW-0460">Magnesium</keyword>
<dbReference type="InterPro" id="IPR055152">
    <property type="entry name" value="Transketolase-like_C_2"/>
</dbReference>
<evidence type="ECO:0000256" key="4">
    <source>
        <dbReference type="ARBA" id="ARBA00017172"/>
    </source>
</evidence>
<evidence type="ECO:0000256" key="9">
    <source>
        <dbReference type="PIRNR" id="PIRNR000156"/>
    </source>
</evidence>
<evidence type="ECO:0000256" key="6">
    <source>
        <dbReference type="ARBA" id="ARBA00023052"/>
    </source>
</evidence>
<feature type="domain" description="Pyruvate dehydrogenase E1 component middle" evidence="12">
    <location>
        <begin position="482"/>
        <end position="699"/>
    </location>
</feature>
<feature type="domain" description="Transketolase N-terminal" evidence="11">
    <location>
        <begin position="202"/>
        <end position="303"/>
    </location>
</feature>
<keyword evidence="10" id="KW-0479">Metal-binding</keyword>
<accession>A0A2A4WZY7</accession>
<evidence type="ECO:0000256" key="10">
    <source>
        <dbReference type="PIRSR" id="PIRSR000156-1"/>
    </source>
</evidence>
<dbReference type="InterPro" id="IPR005474">
    <property type="entry name" value="Transketolase_N"/>
</dbReference>
<dbReference type="GO" id="GO:0046872">
    <property type="term" value="F:metal ion binding"/>
    <property type="evidence" value="ECO:0007669"/>
    <property type="project" value="UniProtKB-KW"/>
</dbReference>
<dbReference type="AlphaFoldDB" id="A0A2A4WZY7"/>
<feature type="binding site" evidence="10">
    <location>
        <position position="265"/>
    </location>
    <ligand>
        <name>Mg(2+)</name>
        <dbReference type="ChEBI" id="CHEBI:18420"/>
    </ligand>
</feature>
<dbReference type="CDD" id="cd02017">
    <property type="entry name" value="TPP_E1_EcPDC_like"/>
    <property type="match status" value="1"/>
</dbReference>
<feature type="binding site" evidence="10">
    <location>
        <position position="233"/>
    </location>
    <ligand>
        <name>Mg(2+)</name>
        <dbReference type="ChEBI" id="CHEBI:18420"/>
    </ligand>
</feature>
<comment type="cofactor">
    <cofactor evidence="1 9">
        <name>thiamine diphosphate</name>
        <dbReference type="ChEBI" id="CHEBI:58937"/>
    </cofactor>
</comment>
<evidence type="ECO:0000256" key="7">
    <source>
        <dbReference type="ARBA" id="ARBA00023317"/>
    </source>
</evidence>
<protein>
    <recommendedName>
        <fullName evidence="4 9">Pyruvate dehydrogenase E1 component</fullName>
        <ecNumber evidence="3 9">1.2.4.1</ecNumber>
    </recommendedName>
</protein>
<dbReference type="SUPFAM" id="SSF52922">
    <property type="entry name" value="TK C-terminal domain-like"/>
    <property type="match status" value="1"/>
</dbReference>
<dbReference type="Pfam" id="PF17831">
    <property type="entry name" value="PDH_E1_M"/>
    <property type="match status" value="1"/>
</dbReference>
<dbReference type="Gene3D" id="3.40.50.970">
    <property type="match status" value="2"/>
</dbReference>
<comment type="catalytic activity">
    <reaction evidence="8 9">
        <text>N(6)-[(R)-lipoyl]-L-lysyl-[protein] + pyruvate + H(+) = N(6)-[(R)-S(8)-acetyldihydrolipoyl]-L-lysyl-[protein] + CO2</text>
        <dbReference type="Rhea" id="RHEA:19189"/>
        <dbReference type="Rhea" id="RHEA-COMP:10474"/>
        <dbReference type="Rhea" id="RHEA-COMP:10478"/>
        <dbReference type="ChEBI" id="CHEBI:15361"/>
        <dbReference type="ChEBI" id="CHEBI:15378"/>
        <dbReference type="ChEBI" id="CHEBI:16526"/>
        <dbReference type="ChEBI" id="CHEBI:83099"/>
        <dbReference type="ChEBI" id="CHEBI:83111"/>
        <dbReference type="EC" id="1.2.4.1"/>
    </reaction>
</comment>
<dbReference type="PANTHER" id="PTHR43825:SF3">
    <property type="entry name" value="PYRUVATE DEHYDROGENASE E1 COMPONENT"/>
    <property type="match status" value="1"/>
</dbReference>
<reference evidence="15" key="1">
    <citation type="submission" date="2017-08" db="EMBL/GenBank/DDBJ databases">
        <title>A dynamic microbial community with high functional redundancy inhabits the cold, oxic subseafloor aquifer.</title>
        <authorList>
            <person name="Tully B.J."/>
            <person name="Wheat C.G."/>
            <person name="Glazer B.T."/>
            <person name="Huber J.A."/>
        </authorList>
    </citation>
    <scope>NUCLEOTIDE SEQUENCE [LARGE SCALE GENOMIC DNA]</scope>
</reference>
<proteinExistence type="predicted"/>
<dbReference type="PANTHER" id="PTHR43825">
    <property type="entry name" value="PYRUVATE DEHYDROGENASE E1 COMPONENT"/>
    <property type="match status" value="1"/>
</dbReference>
<dbReference type="PIRSF" id="PIRSF000156">
    <property type="entry name" value="Pyruvate_dh_E1"/>
    <property type="match status" value="1"/>
</dbReference>
<dbReference type="GO" id="GO:0004739">
    <property type="term" value="F:pyruvate dehydrogenase (acetyl-transferring) activity"/>
    <property type="evidence" value="ECO:0007669"/>
    <property type="project" value="UniProtKB-EC"/>
</dbReference>
<dbReference type="EC" id="1.2.4.1" evidence="3 9"/>
<dbReference type="InterPro" id="IPR009014">
    <property type="entry name" value="Transketo_C/PFOR_II"/>
</dbReference>